<dbReference type="Proteomes" id="UP000029644">
    <property type="component" value="Unassembled WGS sequence"/>
</dbReference>
<evidence type="ECO:0000313" key="2">
    <source>
        <dbReference type="Proteomes" id="UP000029644"/>
    </source>
</evidence>
<evidence type="ECO:0000313" key="1">
    <source>
        <dbReference type="EMBL" id="GAL61997.1"/>
    </source>
</evidence>
<dbReference type="AlphaFoldDB" id="A0A090W3B9"/>
<accession>A0A090W3B9</accession>
<sequence>MKNDIEVIQNVRVETLLKSNKLSVVDFACAKFAIIDNFILTKLSIIT</sequence>
<dbReference type="EMBL" id="BBNQ01000004">
    <property type="protein sequence ID" value="GAL61997.1"/>
    <property type="molecule type" value="Genomic_DNA"/>
</dbReference>
<gene>
    <name evidence="1" type="ORF">JCM19300_743</name>
</gene>
<reference evidence="1 2" key="1">
    <citation type="journal article" date="2014" name="Genome Announc.">
        <title>Draft Genome Sequences of Marine Flavobacterium Algibacter lectus Strains SS8 and NR4.</title>
        <authorList>
            <person name="Takatani N."/>
            <person name="Nakanishi M."/>
            <person name="Meirelles P."/>
            <person name="Mino S."/>
            <person name="Suda W."/>
            <person name="Oshima K."/>
            <person name="Hattori M."/>
            <person name="Ohkuma M."/>
            <person name="Hosokawa M."/>
            <person name="Miyashita K."/>
            <person name="Thompson F.L."/>
            <person name="Niwa A."/>
            <person name="Sawabe T."/>
            <person name="Sawabe T."/>
        </authorList>
    </citation>
    <scope>NUCLEOTIDE SEQUENCE [LARGE SCALE GENOMIC DNA]</scope>
    <source>
        <strain evidence="1 2">JCM 19300</strain>
    </source>
</reference>
<protein>
    <submittedName>
        <fullName evidence="1">Uncharacterized protein</fullName>
    </submittedName>
</protein>
<proteinExistence type="predicted"/>
<name>A0A090W3B9_9FLAO</name>
<comment type="caution">
    <text evidence="1">The sequence shown here is derived from an EMBL/GenBank/DDBJ whole genome shotgun (WGS) entry which is preliminary data.</text>
</comment>
<organism evidence="1 2">
    <name type="scientific">Algibacter lectus</name>
    <dbReference type="NCBI Taxonomy" id="221126"/>
    <lineage>
        <taxon>Bacteria</taxon>
        <taxon>Pseudomonadati</taxon>
        <taxon>Bacteroidota</taxon>
        <taxon>Flavobacteriia</taxon>
        <taxon>Flavobacteriales</taxon>
        <taxon>Flavobacteriaceae</taxon>
        <taxon>Algibacter</taxon>
    </lineage>
</organism>